<feature type="region of interest" description="Disordered" evidence="1">
    <location>
        <begin position="274"/>
        <end position="308"/>
    </location>
</feature>
<dbReference type="Gene3D" id="3.40.50.10610">
    <property type="entry name" value="ABC-type transport auxiliary lipoprotein component"/>
    <property type="match status" value="1"/>
</dbReference>
<dbReference type="EMBL" id="JACHXU010000006">
    <property type="protein sequence ID" value="MBB3206399.1"/>
    <property type="molecule type" value="Genomic_DNA"/>
</dbReference>
<reference evidence="3 4" key="1">
    <citation type="submission" date="2020-08" db="EMBL/GenBank/DDBJ databases">
        <title>Genomic Encyclopedia of Type Strains, Phase III (KMG-III): the genomes of soil and plant-associated and newly described type strains.</title>
        <authorList>
            <person name="Whitman W."/>
        </authorList>
    </citation>
    <scope>NUCLEOTIDE SEQUENCE [LARGE SCALE GENOMIC DNA]</scope>
    <source>
        <strain evidence="3 4">CECT 8075</strain>
    </source>
</reference>
<feature type="compositionally biased region" description="Polar residues" evidence="1">
    <location>
        <begin position="284"/>
        <end position="296"/>
    </location>
</feature>
<proteinExistence type="predicted"/>
<gene>
    <name evidence="3" type="ORF">FHS27_002208</name>
</gene>
<feature type="compositionally biased region" description="Polar residues" evidence="1">
    <location>
        <begin position="205"/>
        <end position="222"/>
    </location>
</feature>
<keyword evidence="2" id="KW-0472">Membrane</keyword>
<dbReference type="Proteomes" id="UP000536179">
    <property type="component" value="Unassembled WGS sequence"/>
</dbReference>
<evidence type="ECO:0000313" key="4">
    <source>
        <dbReference type="Proteomes" id="UP000536179"/>
    </source>
</evidence>
<feature type="transmembrane region" description="Helical" evidence="2">
    <location>
        <begin position="29"/>
        <end position="49"/>
    </location>
</feature>
<keyword evidence="4" id="KW-1185">Reference proteome</keyword>
<sequence length="453" mass="49254">MKLAPNVQTLIDTAFARATAHFAAVGSRAALAVTLGFFLVFSAGGCSLVPETRTRDVLHNPFPQLKRVAVLPFFNQSDQPNVDGNEVARAYYAALQAIPGFEVLPVGVTAMQLRSYAAQYGEPRTGAEFQRLAQMMDVEAIVVGSVTDFDAYYPPRMGLTVHWYAANEGFHAIPPGYGLPWGTESEDKIPARIAKEAEFELARSQLKTQEPQSVPLAQSTAAPNAHSVQPGGSPENAAPSTAKRPAATDPWGEPVVKSNISRTQFNETAAGQQIVLPPGRPASIATNQTGNSQIADPQSPPMSPGSEFEYAEMGPLDGVYRDGPYADGECVTDGGVWVEGEFAASAPLPANWPEPTDLIPDPPQPVPPMMIRQHDPVLTHTRLYRGDDPYFTARLADYVETGDDARGMSWQGYIKRSEDFIRFCCHLHIAEMLESRGGQDPSDLILRWPVSRY</sequence>
<dbReference type="AlphaFoldDB" id="A0A7W5DXJ8"/>
<comment type="caution">
    <text evidence="3">The sequence shown here is derived from an EMBL/GenBank/DDBJ whole genome shotgun (WGS) entry which is preliminary data.</text>
</comment>
<evidence type="ECO:0000313" key="3">
    <source>
        <dbReference type="EMBL" id="MBB3206399.1"/>
    </source>
</evidence>
<evidence type="ECO:0000256" key="2">
    <source>
        <dbReference type="SAM" id="Phobius"/>
    </source>
</evidence>
<name>A0A7W5DXJ8_9BACT</name>
<accession>A0A7W5DXJ8</accession>
<organism evidence="3 4">
    <name type="scientific">Aporhodopirellula rubra</name>
    <dbReference type="NCBI Taxonomy" id="980271"/>
    <lineage>
        <taxon>Bacteria</taxon>
        <taxon>Pseudomonadati</taxon>
        <taxon>Planctomycetota</taxon>
        <taxon>Planctomycetia</taxon>
        <taxon>Pirellulales</taxon>
        <taxon>Pirellulaceae</taxon>
        <taxon>Aporhodopirellula</taxon>
    </lineage>
</organism>
<keyword evidence="2" id="KW-0812">Transmembrane</keyword>
<evidence type="ECO:0000256" key="1">
    <source>
        <dbReference type="SAM" id="MobiDB-lite"/>
    </source>
</evidence>
<feature type="region of interest" description="Disordered" evidence="1">
    <location>
        <begin position="205"/>
        <end position="254"/>
    </location>
</feature>
<protein>
    <submittedName>
        <fullName evidence="3">Uncharacterized protein</fullName>
    </submittedName>
</protein>
<keyword evidence="2" id="KW-1133">Transmembrane helix</keyword>